<evidence type="ECO:0000313" key="6">
    <source>
        <dbReference type="EMBL" id="AXC49222.1"/>
    </source>
</evidence>
<organism evidence="6 7">
    <name type="scientific">Paracoccus suum</name>
    <dbReference type="NCBI Taxonomy" id="2259340"/>
    <lineage>
        <taxon>Bacteria</taxon>
        <taxon>Pseudomonadati</taxon>
        <taxon>Pseudomonadota</taxon>
        <taxon>Alphaproteobacteria</taxon>
        <taxon>Rhodobacterales</taxon>
        <taxon>Paracoccaceae</taxon>
        <taxon>Paracoccus</taxon>
    </lineage>
</organism>
<dbReference type="PANTHER" id="PTHR33204:SF37">
    <property type="entry name" value="HTH-TYPE TRANSCRIPTIONAL REGULATOR YODB"/>
    <property type="match status" value="1"/>
</dbReference>
<gene>
    <name evidence="6" type="ORF">DRW48_05575</name>
</gene>
<evidence type="ECO:0000256" key="4">
    <source>
        <dbReference type="SAM" id="Phobius"/>
    </source>
</evidence>
<evidence type="ECO:0000256" key="2">
    <source>
        <dbReference type="ARBA" id="ARBA00023125"/>
    </source>
</evidence>
<dbReference type="OrthoDB" id="9800350at2"/>
<evidence type="ECO:0000259" key="5">
    <source>
        <dbReference type="PROSITE" id="PS51118"/>
    </source>
</evidence>
<dbReference type="KEGG" id="pars:DRW48_05575"/>
<keyword evidence="3" id="KW-0804">Transcription</keyword>
<keyword evidence="4" id="KW-1133">Transmembrane helix</keyword>
<dbReference type="Pfam" id="PF01638">
    <property type="entry name" value="HxlR"/>
    <property type="match status" value="1"/>
</dbReference>
<dbReference type="InterPro" id="IPR036388">
    <property type="entry name" value="WH-like_DNA-bd_sf"/>
</dbReference>
<dbReference type="PANTHER" id="PTHR33204">
    <property type="entry name" value="TRANSCRIPTIONAL REGULATOR, MARR FAMILY"/>
    <property type="match status" value="1"/>
</dbReference>
<dbReference type="EMBL" id="CP030918">
    <property type="protein sequence ID" value="AXC49222.1"/>
    <property type="molecule type" value="Genomic_DNA"/>
</dbReference>
<keyword evidence="4" id="KW-0472">Membrane</keyword>
<evidence type="ECO:0000256" key="3">
    <source>
        <dbReference type="ARBA" id="ARBA00023163"/>
    </source>
</evidence>
<proteinExistence type="predicted"/>
<dbReference type="InterPro" id="IPR002577">
    <property type="entry name" value="HTH_HxlR"/>
</dbReference>
<dbReference type="PROSITE" id="PS51118">
    <property type="entry name" value="HTH_HXLR"/>
    <property type="match status" value="1"/>
</dbReference>
<dbReference type="GO" id="GO:0003677">
    <property type="term" value="F:DNA binding"/>
    <property type="evidence" value="ECO:0007669"/>
    <property type="project" value="UniProtKB-KW"/>
</dbReference>
<dbReference type="AlphaFoldDB" id="A0A344PIL7"/>
<reference evidence="7" key="1">
    <citation type="submission" date="2018-07" db="EMBL/GenBank/DDBJ databases">
        <title>Genome sequencing of Paracoccus sp. SC2-6.</title>
        <authorList>
            <person name="Heo J."/>
            <person name="Kim S.-J."/>
            <person name="Kwon S.-W."/>
        </authorList>
    </citation>
    <scope>NUCLEOTIDE SEQUENCE [LARGE SCALE GENOMIC DNA]</scope>
    <source>
        <strain evidence="7">SC2-6</strain>
    </source>
</reference>
<dbReference type="SUPFAM" id="SSF46785">
    <property type="entry name" value="Winged helix' DNA-binding domain"/>
    <property type="match status" value="1"/>
</dbReference>
<keyword evidence="4" id="KW-0812">Transmembrane</keyword>
<evidence type="ECO:0000313" key="7">
    <source>
        <dbReference type="Proteomes" id="UP000252023"/>
    </source>
</evidence>
<name>A0A344PIL7_9RHOB</name>
<keyword evidence="7" id="KW-1185">Reference proteome</keyword>
<dbReference type="InterPro" id="IPR036390">
    <property type="entry name" value="WH_DNA-bd_sf"/>
</dbReference>
<dbReference type="RefSeq" id="WP_114075541.1">
    <property type="nucleotide sequence ID" value="NZ_CP030918.1"/>
</dbReference>
<sequence length="121" mass="13502">MTDMSERQGPLKSGCVWREAFALVTSRWGILILIALGQRPLRFYLLRDSVEGISEKMLSQTLKLLVRDGFVARHADGSAPPQVTYSLTPLGKGLAERLNAVSEWLGAHLDEVNAVRQRQKL</sequence>
<protein>
    <submittedName>
        <fullName evidence="6">Transcriptional regulator</fullName>
    </submittedName>
</protein>
<keyword evidence="2" id="KW-0238">DNA-binding</keyword>
<dbReference type="Gene3D" id="1.10.10.10">
    <property type="entry name" value="Winged helix-like DNA-binding domain superfamily/Winged helix DNA-binding domain"/>
    <property type="match status" value="1"/>
</dbReference>
<feature type="domain" description="HTH hxlR-type" evidence="5">
    <location>
        <begin position="15"/>
        <end position="113"/>
    </location>
</feature>
<dbReference type="Proteomes" id="UP000252023">
    <property type="component" value="Chromosome"/>
</dbReference>
<evidence type="ECO:0000256" key="1">
    <source>
        <dbReference type="ARBA" id="ARBA00023015"/>
    </source>
</evidence>
<feature type="transmembrane region" description="Helical" evidence="4">
    <location>
        <begin position="20"/>
        <end position="37"/>
    </location>
</feature>
<accession>A0A344PIL7</accession>
<keyword evidence="1" id="KW-0805">Transcription regulation</keyword>